<dbReference type="EMBL" id="AFYH01243684">
    <property type="status" value="NOT_ANNOTATED_CDS"/>
    <property type="molecule type" value="Genomic_DNA"/>
</dbReference>
<dbReference type="GeneTree" id="ENSGT00940000158358"/>
<dbReference type="Proteomes" id="UP000008672">
    <property type="component" value="Unassembled WGS sequence"/>
</dbReference>
<dbReference type="GO" id="GO:0030335">
    <property type="term" value="P:positive regulation of cell migration"/>
    <property type="evidence" value="ECO:0007669"/>
    <property type="project" value="TreeGrafter"/>
</dbReference>
<evidence type="ECO:0000256" key="2">
    <source>
        <dbReference type="ARBA" id="ARBA00023157"/>
    </source>
</evidence>
<comment type="caution">
    <text evidence="4">Lacks conserved residue(s) required for the propagation of feature annotation.</text>
</comment>
<dbReference type="InterPro" id="IPR027231">
    <property type="entry name" value="Semaphorin"/>
</dbReference>
<dbReference type="Gene3D" id="2.60.40.10">
    <property type="entry name" value="Immunoglobulins"/>
    <property type="match status" value="1"/>
</dbReference>
<feature type="domain" description="Sema" evidence="5">
    <location>
        <begin position="1"/>
        <end position="365"/>
    </location>
</feature>
<dbReference type="Gene3D" id="2.130.10.10">
    <property type="entry name" value="YVTN repeat-like/Quinoprotein amine dehydrogenase"/>
    <property type="match status" value="1"/>
</dbReference>
<name>H2ZWL5_LATCH</name>
<dbReference type="InterPro" id="IPR015943">
    <property type="entry name" value="WD40/YVTN_repeat-like_dom_sf"/>
</dbReference>
<dbReference type="InterPro" id="IPR001627">
    <property type="entry name" value="Semap_dom"/>
</dbReference>
<dbReference type="PROSITE" id="PS51004">
    <property type="entry name" value="SEMA"/>
    <property type="match status" value="1"/>
</dbReference>
<dbReference type="GO" id="GO:0030215">
    <property type="term" value="F:semaphorin receptor binding"/>
    <property type="evidence" value="ECO:0007669"/>
    <property type="project" value="InterPro"/>
</dbReference>
<dbReference type="EMBL" id="AFYH01243679">
    <property type="status" value="NOT_ANNOTATED_CDS"/>
    <property type="molecule type" value="Genomic_DNA"/>
</dbReference>
<reference evidence="6" key="2">
    <citation type="submission" date="2025-08" db="UniProtKB">
        <authorList>
            <consortium name="Ensembl"/>
        </authorList>
    </citation>
    <scope>IDENTIFICATION</scope>
</reference>
<dbReference type="SUPFAM" id="SSF101912">
    <property type="entry name" value="Sema domain"/>
    <property type="match status" value="1"/>
</dbReference>
<evidence type="ECO:0000259" key="5">
    <source>
        <dbReference type="PROSITE" id="PS51004"/>
    </source>
</evidence>
<dbReference type="Pfam" id="PF01403">
    <property type="entry name" value="Sema"/>
    <property type="match status" value="1"/>
</dbReference>
<proteinExistence type="inferred from homology"/>
<keyword evidence="2" id="KW-1015">Disulfide bond</keyword>
<keyword evidence="3" id="KW-0325">Glycoprotein</keyword>
<dbReference type="SMART" id="SM00630">
    <property type="entry name" value="Sema"/>
    <property type="match status" value="1"/>
</dbReference>
<dbReference type="GO" id="GO:0005178">
    <property type="term" value="F:integrin binding"/>
    <property type="evidence" value="ECO:0007669"/>
    <property type="project" value="TreeGrafter"/>
</dbReference>
<dbReference type="GO" id="GO:0007411">
    <property type="term" value="P:axon guidance"/>
    <property type="evidence" value="ECO:0007669"/>
    <property type="project" value="TreeGrafter"/>
</dbReference>
<dbReference type="PANTHER" id="PTHR11036">
    <property type="entry name" value="SEMAPHORIN"/>
    <property type="match status" value="1"/>
</dbReference>
<dbReference type="PANTHER" id="PTHR11036:SF80">
    <property type="entry name" value="SEMAPHORIN-7A"/>
    <property type="match status" value="1"/>
</dbReference>
<dbReference type="EMBL" id="AFYH01243680">
    <property type="status" value="NOT_ANNOTATED_CDS"/>
    <property type="molecule type" value="Genomic_DNA"/>
</dbReference>
<evidence type="ECO:0000256" key="3">
    <source>
        <dbReference type="ARBA" id="ARBA00023180"/>
    </source>
</evidence>
<dbReference type="GO" id="GO:0050727">
    <property type="term" value="P:regulation of inflammatory response"/>
    <property type="evidence" value="ECO:0007669"/>
    <property type="project" value="TreeGrafter"/>
</dbReference>
<dbReference type="FunFam" id="2.130.10.10:FF:000223">
    <property type="entry name" value="semaphorin-7A isoform X1"/>
    <property type="match status" value="1"/>
</dbReference>
<reference evidence="7" key="1">
    <citation type="submission" date="2011-08" db="EMBL/GenBank/DDBJ databases">
        <title>The draft genome of Latimeria chalumnae.</title>
        <authorList>
            <person name="Di Palma F."/>
            <person name="Alfoldi J."/>
            <person name="Johnson J."/>
            <person name="Berlin A."/>
            <person name="Gnerre S."/>
            <person name="Jaffe D."/>
            <person name="MacCallum I."/>
            <person name="Young S."/>
            <person name="Walker B.J."/>
            <person name="Lander E."/>
            <person name="Lindblad-Toh K."/>
        </authorList>
    </citation>
    <scope>NUCLEOTIDE SEQUENCE [LARGE SCALE GENOMIC DNA]</scope>
    <source>
        <strain evidence="7">Wild caught</strain>
    </source>
</reference>
<dbReference type="GO" id="GO:0001755">
    <property type="term" value="P:neural crest cell migration"/>
    <property type="evidence" value="ECO:0007669"/>
    <property type="project" value="TreeGrafter"/>
</dbReference>
<gene>
    <name evidence="6" type="primary">LOC102366586</name>
</gene>
<sequence>CKNYIQVLQSFNGSIIVCGTNAEKPQCWRLAVNCSTVTLQSSKNCGKGIATYYPNQTSISLVVEKDLYAAAPFNGRNINLQLRRVHGGREMTWSDADWMRDPKFIRMSHINRKDDPDNEKIYLFFMERKPETHPDEDPWVAGVAQVCKVDEGGPKVILNSRWTTFLKAKLRCSIPSEAMYFNRLQDVFVLHSENWKESRVYGLFTSTWNSTAVCVYSMEEIDRVFRESALKHYTGSFPDHKPGMCVQNSRETNRNILNAMKDHHEVEKWIEPVENQGLLFFVPHKHYQKIVVDRVRGTDANPQNVLFLSTDKGTVHKVLEENNTAFNMLEIHPFNTSTPIQIMSLDSTNKVLYVGSAHEVVQIPLSGCEWYGDTELDCHFSKDPYCTWKDKCMSVSNSSLSGGTLQWSLSHLLGTQCLKFPKSISTYIESKPDETIVPHFSRYYISCPMRSQHASYYLNLCHIDDNKKIRRLECSHMKHECVHFIDKMMPENYGTYKCIAEENGFVQTLKQQKLVDNGGRAFFPSTYISMLLSALIATATYHL</sequence>
<dbReference type="EMBL" id="AFYH01243681">
    <property type="status" value="NOT_ANNOTATED_CDS"/>
    <property type="molecule type" value="Genomic_DNA"/>
</dbReference>
<dbReference type="Gene3D" id="3.30.1680.10">
    <property type="entry name" value="ligand-binding face of the semaphorins, domain 2"/>
    <property type="match status" value="1"/>
</dbReference>
<comment type="similarity">
    <text evidence="1">Belongs to the semaphorin family.</text>
</comment>
<protein>
    <recommendedName>
        <fullName evidence="5">Sema domain-containing protein</fullName>
    </recommendedName>
</protein>
<evidence type="ECO:0000256" key="4">
    <source>
        <dbReference type="PROSITE-ProRule" id="PRU00352"/>
    </source>
</evidence>
<dbReference type="Bgee" id="ENSLACG00000001594">
    <property type="expression patterns" value="Expressed in pelvic fin"/>
</dbReference>
<dbReference type="EMBL" id="AFYH01243683">
    <property type="status" value="NOT_ANNOTATED_CDS"/>
    <property type="molecule type" value="Genomic_DNA"/>
</dbReference>
<dbReference type="AlphaFoldDB" id="H2ZWL5"/>
<dbReference type="GO" id="GO:0009897">
    <property type="term" value="C:external side of plasma membrane"/>
    <property type="evidence" value="ECO:0007669"/>
    <property type="project" value="TreeGrafter"/>
</dbReference>
<keyword evidence="7" id="KW-1185">Reference proteome</keyword>
<dbReference type="GO" id="GO:0045499">
    <property type="term" value="F:chemorepellent activity"/>
    <property type="evidence" value="ECO:0007669"/>
    <property type="project" value="TreeGrafter"/>
</dbReference>
<dbReference type="SUPFAM" id="SSF103575">
    <property type="entry name" value="Plexin repeat"/>
    <property type="match status" value="1"/>
</dbReference>
<dbReference type="Ensembl" id="ENSLACT00000001799.1">
    <property type="protein sequence ID" value="ENSLACP00000001786.1"/>
    <property type="gene ID" value="ENSLACG00000001594.2"/>
</dbReference>
<organism evidence="6 7">
    <name type="scientific">Latimeria chalumnae</name>
    <name type="common">Coelacanth</name>
    <dbReference type="NCBI Taxonomy" id="7897"/>
    <lineage>
        <taxon>Eukaryota</taxon>
        <taxon>Metazoa</taxon>
        <taxon>Chordata</taxon>
        <taxon>Craniata</taxon>
        <taxon>Vertebrata</taxon>
        <taxon>Euteleostomi</taxon>
        <taxon>Coelacanthiformes</taxon>
        <taxon>Coelacanthidae</taxon>
        <taxon>Latimeria</taxon>
    </lineage>
</organism>
<evidence type="ECO:0000313" key="7">
    <source>
        <dbReference type="Proteomes" id="UP000008672"/>
    </source>
</evidence>
<accession>H2ZWL5</accession>
<evidence type="ECO:0000313" key="6">
    <source>
        <dbReference type="Ensembl" id="ENSLACP00000001786.1"/>
    </source>
</evidence>
<dbReference type="EMBL" id="AFYH01243682">
    <property type="status" value="NOT_ANNOTATED_CDS"/>
    <property type="molecule type" value="Genomic_DNA"/>
</dbReference>
<dbReference type="GO" id="GO:0007229">
    <property type="term" value="P:integrin-mediated signaling pathway"/>
    <property type="evidence" value="ECO:0007669"/>
    <property type="project" value="TreeGrafter"/>
</dbReference>
<evidence type="ECO:0000256" key="1">
    <source>
        <dbReference type="ARBA" id="ARBA00009492"/>
    </source>
</evidence>
<dbReference type="GO" id="GO:0071526">
    <property type="term" value="P:semaphorin-plexin signaling pathway"/>
    <property type="evidence" value="ECO:0007669"/>
    <property type="project" value="TreeGrafter"/>
</dbReference>
<dbReference type="InterPro" id="IPR013783">
    <property type="entry name" value="Ig-like_fold"/>
</dbReference>
<dbReference type="InterPro" id="IPR036352">
    <property type="entry name" value="Semap_dom_sf"/>
</dbReference>
<reference evidence="6" key="3">
    <citation type="submission" date="2025-09" db="UniProtKB">
        <authorList>
            <consortium name="Ensembl"/>
        </authorList>
    </citation>
    <scope>IDENTIFICATION</scope>
</reference>